<dbReference type="InterPro" id="IPR029016">
    <property type="entry name" value="GAF-like_dom_sf"/>
</dbReference>
<accession>A0AB39QLA4</accession>
<dbReference type="AlphaFoldDB" id="A0AB39QLA4"/>
<dbReference type="GO" id="GO:0003700">
    <property type="term" value="F:DNA-binding transcription factor activity"/>
    <property type="evidence" value="ECO:0007669"/>
    <property type="project" value="TreeGrafter"/>
</dbReference>
<gene>
    <name evidence="6" type="ORF">AB5J52_07400</name>
</gene>
<dbReference type="Gene3D" id="1.10.10.10">
    <property type="entry name" value="Winged helix-like DNA-binding domain superfamily/Winged helix DNA-binding domain"/>
    <property type="match status" value="1"/>
</dbReference>
<keyword evidence="1" id="KW-0805">Transcription regulation</keyword>
<protein>
    <submittedName>
        <fullName evidence="6">IclR family transcriptional regulator</fullName>
    </submittedName>
</protein>
<organism evidence="6">
    <name type="scientific">Streptomyces sp. R39</name>
    <dbReference type="NCBI Taxonomy" id="3238631"/>
    <lineage>
        <taxon>Bacteria</taxon>
        <taxon>Bacillati</taxon>
        <taxon>Actinomycetota</taxon>
        <taxon>Actinomycetes</taxon>
        <taxon>Kitasatosporales</taxon>
        <taxon>Streptomycetaceae</taxon>
        <taxon>Streptomyces</taxon>
    </lineage>
</organism>
<keyword evidence="3" id="KW-0804">Transcription</keyword>
<keyword evidence="2" id="KW-0238">DNA-binding</keyword>
<dbReference type="SUPFAM" id="SSF46785">
    <property type="entry name" value="Winged helix' DNA-binding domain"/>
    <property type="match status" value="1"/>
</dbReference>
<dbReference type="PROSITE" id="PS51077">
    <property type="entry name" value="HTH_ICLR"/>
    <property type="match status" value="1"/>
</dbReference>
<dbReference type="PANTHER" id="PTHR30136:SF24">
    <property type="entry name" value="HTH-TYPE TRANSCRIPTIONAL REPRESSOR ALLR"/>
    <property type="match status" value="1"/>
</dbReference>
<dbReference type="InterPro" id="IPR014757">
    <property type="entry name" value="Tscrpt_reg_IclR_C"/>
</dbReference>
<dbReference type="InterPro" id="IPR050707">
    <property type="entry name" value="HTH_MetabolicPath_Reg"/>
</dbReference>
<dbReference type="SUPFAM" id="SSF55781">
    <property type="entry name" value="GAF domain-like"/>
    <property type="match status" value="1"/>
</dbReference>
<dbReference type="InterPro" id="IPR005471">
    <property type="entry name" value="Tscrpt_reg_IclR_N"/>
</dbReference>
<dbReference type="Pfam" id="PF09339">
    <property type="entry name" value="HTH_IclR"/>
    <property type="match status" value="1"/>
</dbReference>
<proteinExistence type="predicted"/>
<dbReference type="PROSITE" id="PS51078">
    <property type="entry name" value="ICLR_ED"/>
    <property type="match status" value="1"/>
</dbReference>
<feature type="domain" description="IclR-ED" evidence="5">
    <location>
        <begin position="69"/>
        <end position="249"/>
    </location>
</feature>
<evidence type="ECO:0000256" key="1">
    <source>
        <dbReference type="ARBA" id="ARBA00023015"/>
    </source>
</evidence>
<name>A0AB39QLA4_9ACTN</name>
<evidence type="ECO:0000259" key="4">
    <source>
        <dbReference type="PROSITE" id="PS51077"/>
    </source>
</evidence>
<dbReference type="InterPro" id="IPR036390">
    <property type="entry name" value="WH_DNA-bd_sf"/>
</dbReference>
<dbReference type="GO" id="GO:0045892">
    <property type="term" value="P:negative regulation of DNA-templated transcription"/>
    <property type="evidence" value="ECO:0007669"/>
    <property type="project" value="TreeGrafter"/>
</dbReference>
<dbReference type="EMBL" id="CP163441">
    <property type="protein sequence ID" value="XDQ42098.1"/>
    <property type="molecule type" value="Genomic_DNA"/>
</dbReference>
<evidence type="ECO:0000256" key="2">
    <source>
        <dbReference type="ARBA" id="ARBA00023125"/>
    </source>
</evidence>
<evidence type="ECO:0000313" key="6">
    <source>
        <dbReference type="EMBL" id="XDQ42098.1"/>
    </source>
</evidence>
<dbReference type="SMART" id="SM00346">
    <property type="entry name" value="HTH_ICLR"/>
    <property type="match status" value="1"/>
</dbReference>
<evidence type="ECO:0000259" key="5">
    <source>
        <dbReference type="PROSITE" id="PS51078"/>
    </source>
</evidence>
<dbReference type="Pfam" id="PF01614">
    <property type="entry name" value="IclR_C"/>
    <property type="match status" value="1"/>
</dbReference>
<evidence type="ECO:0000256" key="3">
    <source>
        <dbReference type="ARBA" id="ARBA00023163"/>
    </source>
</evidence>
<dbReference type="PANTHER" id="PTHR30136">
    <property type="entry name" value="HELIX-TURN-HELIX TRANSCRIPTIONAL REGULATOR, ICLR FAMILY"/>
    <property type="match status" value="1"/>
</dbReference>
<feature type="domain" description="HTH iclR-type" evidence="4">
    <location>
        <begin position="7"/>
        <end position="68"/>
    </location>
</feature>
<sequence>MLDEHGISVTSKILALLEAFSHETPALTLTELSRRTGLSLPTVHRRAAELVAWGALERGPDRRYRVGLRLWEVAALSPRGHGIRDIALPFLQHLYDVTKQQHIHLSVRNHLDVVILERLSAPSAPQAVSRAGGRFGTFATGAGLVLLAHAPEDVREEYLRGPLPRYAVNTVTDPVRVRSVLAAVRRRGYSSSDRMMGPEIHCVGAPIYGPDGSVVAAVSICFRVGSQSLQEIAPSIRSTARNISQALADPFPP</sequence>
<dbReference type="GO" id="GO:0003677">
    <property type="term" value="F:DNA binding"/>
    <property type="evidence" value="ECO:0007669"/>
    <property type="project" value="UniProtKB-KW"/>
</dbReference>
<dbReference type="RefSeq" id="WP_369221630.1">
    <property type="nucleotide sequence ID" value="NZ_CP163441.1"/>
</dbReference>
<reference evidence="6" key="1">
    <citation type="submission" date="2024-07" db="EMBL/GenBank/DDBJ databases">
        <authorList>
            <person name="Yu S.T."/>
        </authorList>
    </citation>
    <scope>NUCLEOTIDE SEQUENCE</scope>
    <source>
        <strain evidence="6">R39</strain>
    </source>
</reference>
<dbReference type="InterPro" id="IPR036388">
    <property type="entry name" value="WH-like_DNA-bd_sf"/>
</dbReference>
<dbReference type="Gene3D" id="3.30.450.40">
    <property type="match status" value="1"/>
</dbReference>